<dbReference type="Pfam" id="PF02518">
    <property type="entry name" value="HATPase_c"/>
    <property type="match status" value="1"/>
</dbReference>
<dbReference type="SUPFAM" id="SSF55874">
    <property type="entry name" value="ATPase domain of HSP90 chaperone/DNA topoisomerase II/histidine kinase"/>
    <property type="match status" value="1"/>
</dbReference>
<feature type="modified residue" description="4-aspartylphosphate" evidence="6">
    <location>
        <position position="713"/>
    </location>
</feature>
<protein>
    <recommendedName>
        <fullName evidence="2">histidine kinase</fullName>
        <ecNumber evidence="2">2.7.13.3</ecNumber>
    </recommendedName>
</protein>
<dbReference type="Pfam" id="PF13426">
    <property type="entry name" value="PAS_9"/>
    <property type="match status" value="1"/>
</dbReference>
<keyword evidence="4" id="KW-0808">Transferase</keyword>
<dbReference type="SMART" id="SM00091">
    <property type="entry name" value="PAS"/>
    <property type="match status" value="2"/>
</dbReference>
<dbReference type="InterPro" id="IPR001610">
    <property type="entry name" value="PAC"/>
</dbReference>
<dbReference type="EC" id="2.7.13.3" evidence="2"/>
<dbReference type="GO" id="GO:0000155">
    <property type="term" value="F:phosphorelay sensor kinase activity"/>
    <property type="evidence" value="ECO:0007669"/>
    <property type="project" value="InterPro"/>
</dbReference>
<dbReference type="InterPro" id="IPR036097">
    <property type="entry name" value="HisK_dim/P_sf"/>
</dbReference>
<dbReference type="SMART" id="SM00448">
    <property type="entry name" value="REC"/>
    <property type="match status" value="1"/>
</dbReference>
<reference evidence="11 12" key="1">
    <citation type="journal article" date="2000" name="Arch. Microbiol.">
        <title>Rhodobaca bogoriensis gen. nov. and sp. nov., an alkaliphilic purple nonsulfur bacterium from African Rift Valley soda lakes.</title>
        <authorList>
            <person name="Milford A.D."/>
            <person name="Achenbach L.A."/>
            <person name="Jung D.O."/>
            <person name="Madigan M.T."/>
        </authorList>
    </citation>
    <scope>NUCLEOTIDE SEQUENCE [LARGE SCALE GENOMIC DNA]</scope>
    <source>
        <strain evidence="11 12">2376</strain>
    </source>
</reference>
<evidence type="ECO:0000256" key="4">
    <source>
        <dbReference type="ARBA" id="ARBA00022679"/>
    </source>
</evidence>
<dbReference type="InterPro" id="IPR004358">
    <property type="entry name" value="Sig_transdc_His_kin-like_C"/>
</dbReference>
<dbReference type="InterPro" id="IPR000014">
    <property type="entry name" value="PAS"/>
</dbReference>
<comment type="caution">
    <text evidence="11">The sequence shown here is derived from an EMBL/GenBank/DDBJ whole genome shotgun (WGS) entry which is preliminary data.</text>
</comment>
<evidence type="ECO:0000256" key="3">
    <source>
        <dbReference type="ARBA" id="ARBA00022553"/>
    </source>
</evidence>
<dbReference type="AlphaFoldDB" id="A0A7Z0I109"/>
<dbReference type="RefSeq" id="WP_179906741.1">
    <property type="nucleotide sequence ID" value="NZ_JACBXS010000028.1"/>
</dbReference>
<accession>A0A7Z0I109</accession>
<evidence type="ECO:0000259" key="9">
    <source>
        <dbReference type="PROSITE" id="PS50112"/>
    </source>
</evidence>
<dbReference type="SMART" id="SM00387">
    <property type="entry name" value="HATPase_c"/>
    <property type="match status" value="1"/>
</dbReference>
<name>A0A7Z0I109_9RHOB</name>
<keyword evidence="3 6" id="KW-0597">Phosphoprotein</keyword>
<dbReference type="SMART" id="SM00086">
    <property type="entry name" value="PAC"/>
    <property type="match status" value="3"/>
</dbReference>
<feature type="domain" description="PAC" evidence="10">
    <location>
        <begin position="70"/>
        <end position="120"/>
    </location>
</feature>
<feature type="domain" description="PAS" evidence="9">
    <location>
        <begin position="277"/>
        <end position="349"/>
    </location>
</feature>
<dbReference type="Pfam" id="PF08447">
    <property type="entry name" value="PAS_3"/>
    <property type="match status" value="2"/>
</dbReference>
<proteinExistence type="predicted"/>
<dbReference type="PROSITE" id="PS50109">
    <property type="entry name" value="HIS_KIN"/>
    <property type="match status" value="1"/>
</dbReference>
<feature type="domain" description="PAS" evidence="9">
    <location>
        <begin position="1"/>
        <end position="58"/>
    </location>
</feature>
<dbReference type="InterPro" id="IPR035965">
    <property type="entry name" value="PAS-like_dom_sf"/>
</dbReference>
<dbReference type="NCBIfam" id="TIGR00229">
    <property type="entry name" value="sensory_box"/>
    <property type="match status" value="2"/>
</dbReference>
<dbReference type="Gene3D" id="1.10.287.130">
    <property type="match status" value="1"/>
</dbReference>
<evidence type="ECO:0000313" key="11">
    <source>
        <dbReference type="EMBL" id="NYS25944.1"/>
    </source>
</evidence>
<dbReference type="PROSITE" id="PS50112">
    <property type="entry name" value="PAS"/>
    <property type="match status" value="2"/>
</dbReference>
<evidence type="ECO:0000259" key="10">
    <source>
        <dbReference type="PROSITE" id="PS50113"/>
    </source>
</evidence>
<dbReference type="InterPro" id="IPR011006">
    <property type="entry name" value="CheY-like_superfamily"/>
</dbReference>
<feature type="domain" description="Histidine kinase" evidence="7">
    <location>
        <begin position="418"/>
        <end position="641"/>
    </location>
</feature>
<dbReference type="EMBL" id="JACBXS010000028">
    <property type="protein sequence ID" value="NYS25944.1"/>
    <property type="molecule type" value="Genomic_DNA"/>
</dbReference>
<dbReference type="Proteomes" id="UP000529417">
    <property type="component" value="Unassembled WGS sequence"/>
</dbReference>
<dbReference type="Gene3D" id="2.10.70.100">
    <property type="match status" value="1"/>
</dbReference>
<dbReference type="InterPro" id="IPR000700">
    <property type="entry name" value="PAS-assoc_C"/>
</dbReference>
<dbReference type="Gene3D" id="3.30.565.10">
    <property type="entry name" value="Histidine kinase-like ATPase, C-terminal domain"/>
    <property type="match status" value="1"/>
</dbReference>
<dbReference type="InterPro" id="IPR036890">
    <property type="entry name" value="HATPase_C_sf"/>
</dbReference>
<dbReference type="CDD" id="cd00082">
    <property type="entry name" value="HisKA"/>
    <property type="match status" value="1"/>
</dbReference>
<evidence type="ECO:0000259" key="7">
    <source>
        <dbReference type="PROSITE" id="PS50109"/>
    </source>
</evidence>
<dbReference type="Pfam" id="PF00072">
    <property type="entry name" value="Response_reg"/>
    <property type="match status" value="1"/>
</dbReference>
<evidence type="ECO:0000313" key="12">
    <source>
        <dbReference type="Proteomes" id="UP000529417"/>
    </source>
</evidence>
<keyword evidence="12" id="KW-1185">Reference proteome</keyword>
<dbReference type="SUPFAM" id="SSF52172">
    <property type="entry name" value="CheY-like"/>
    <property type="match status" value="1"/>
</dbReference>
<evidence type="ECO:0000256" key="2">
    <source>
        <dbReference type="ARBA" id="ARBA00012438"/>
    </source>
</evidence>
<evidence type="ECO:0000256" key="1">
    <source>
        <dbReference type="ARBA" id="ARBA00000085"/>
    </source>
</evidence>
<keyword evidence="5" id="KW-0418">Kinase</keyword>
<dbReference type="SUPFAM" id="SSF47384">
    <property type="entry name" value="Homodimeric domain of signal transducing histidine kinase"/>
    <property type="match status" value="1"/>
</dbReference>
<evidence type="ECO:0000259" key="8">
    <source>
        <dbReference type="PROSITE" id="PS50110"/>
    </source>
</evidence>
<dbReference type="Pfam" id="PF00512">
    <property type="entry name" value="HisKA"/>
    <property type="match status" value="1"/>
</dbReference>
<dbReference type="InterPro" id="IPR003594">
    <property type="entry name" value="HATPase_dom"/>
</dbReference>
<evidence type="ECO:0000256" key="5">
    <source>
        <dbReference type="ARBA" id="ARBA00022777"/>
    </source>
</evidence>
<dbReference type="InterPro" id="IPR001789">
    <property type="entry name" value="Sig_transdc_resp-reg_receiver"/>
</dbReference>
<dbReference type="Gene3D" id="3.40.50.2300">
    <property type="match status" value="1"/>
</dbReference>
<comment type="catalytic activity">
    <reaction evidence="1">
        <text>ATP + protein L-histidine = ADP + protein N-phospho-L-histidine.</text>
        <dbReference type="EC" id="2.7.13.3"/>
    </reaction>
</comment>
<dbReference type="PANTHER" id="PTHR43304">
    <property type="entry name" value="PHYTOCHROME-LIKE PROTEIN CPH1"/>
    <property type="match status" value="1"/>
</dbReference>
<dbReference type="PANTHER" id="PTHR43304:SF1">
    <property type="entry name" value="PAC DOMAIN-CONTAINING PROTEIN"/>
    <property type="match status" value="1"/>
</dbReference>
<dbReference type="PROSITE" id="PS50110">
    <property type="entry name" value="RESPONSE_REGULATORY"/>
    <property type="match status" value="1"/>
</dbReference>
<sequence length="782" mass="86568">MTKSIDGIIWQADADTLRFHHVGGSVGDILGYSAEDWLSADGFWQSKLHPEDADRIIETCTDLSRQRLPHRLTYRMIAADGRAVWLQDNVKVVEDGDHATLFGIMIDVTDFVEERQKLEATSLQNAHYRALYDLVPVAIWEEDWTDVLTELRRLRGQGVGDLAAHAHETPGFTQFMLDRLRVLAVNAGAVEMFRAANAAELVARAHEVFEAGQPNSVFLTALEAIFRGERRIEGVNRLRRLNGEPVHVQFRIALPGIEDREAHVVICEMDISAAHVANERLELITRATSDVIWDFDIPRDWLWASEGLQQNFGLDPAEMQGSLEKWTRRIHPDDIGGVMRQFDRILHEGADKWNQEYRFQTGDGTYVWVRDEGVILRNPAGEPVRMLGSLVDITERRKLEERLLQSHRIEAMGNLTGGMAHDFNNLLTVVMGNFEALEVSVGDDPEVRKNLDVANRALDRSARLISQLLSYARRQPMAAQAIDLDHLIAEMSHIIARTLGEQIEIKVKTAPGLWTCRTDPSQLESALLNLCINARDAMPEGGVLTIGLRNAEVEADSTPAVRGLAPGRYLVVSVTDTGHGMDEATRQSAFDPFFTTKGPGVGSGLGLSMVQGFAHQSQGIVDIRSQPGNGTQVEVFLPAIASAAPAESHPEATARTEHQGSGHILLVEDQDIVRDYMTGLLESLGYDVTASGTVDEAASLLASDTDFDLVFSDIVLPGGKSGLDLAKRVEVLRPDLPIIFTSGYHEAADGPGAKLQEGRNFLRKPFRRNELVTLLQRALPRD</sequence>
<feature type="domain" description="PAC" evidence="10">
    <location>
        <begin position="353"/>
        <end position="405"/>
    </location>
</feature>
<gene>
    <name evidence="11" type="ORF">HUK65_13185</name>
</gene>
<dbReference type="CDD" id="cd00130">
    <property type="entry name" value="PAS"/>
    <property type="match status" value="2"/>
</dbReference>
<dbReference type="InterPro" id="IPR013655">
    <property type="entry name" value="PAS_fold_3"/>
</dbReference>
<dbReference type="SUPFAM" id="SSF55785">
    <property type="entry name" value="PYP-like sensor domain (PAS domain)"/>
    <property type="match status" value="3"/>
</dbReference>
<dbReference type="SMART" id="SM00388">
    <property type="entry name" value="HisKA"/>
    <property type="match status" value="1"/>
</dbReference>
<dbReference type="InterPro" id="IPR003661">
    <property type="entry name" value="HisK_dim/P_dom"/>
</dbReference>
<dbReference type="PROSITE" id="PS50113">
    <property type="entry name" value="PAC"/>
    <property type="match status" value="2"/>
</dbReference>
<evidence type="ECO:0000256" key="6">
    <source>
        <dbReference type="PROSITE-ProRule" id="PRU00169"/>
    </source>
</evidence>
<dbReference type="PRINTS" id="PR00344">
    <property type="entry name" value="BCTRLSENSOR"/>
</dbReference>
<organism evidence="11 12">
    <name type="scientific">Rhabdonatronobacter sediminivivens</name>
    <dbReference type="NCBI Taxonomy" id="2743469"/>
    <lineage>
        <taxon>Bacteria</taxon>
        <taxon>Pseudomonadati</taxon>
        <taxon>Pseudomonadota</taxon>
        <taxon>Alphaproteobacteria</taxon>
        <taxon>Rhodobacterales</taxon>
        <taxon>Paracoccaceae</taxon>
        <taxon>Rhabdonatronobacter</taxon>
    </lineage>
</organism>
<dbReference type="Gene3D" id="3.30.450.20">
    <property type="entry name" value="PAS domain"/>
    <property type="match status" value="3"/>
</dbReference>
<feature type="domain" description="Response regulatory" evidence="8">
    <location>
        <begin position="663"/>
        <end position="779"/>
    </location>
</feature>
<dbReference type="InterPro" id="IPR005467">
    <property type="entry name" value="His_kinase_dom"/>
</dbReference>
<dbReference type="InterPro" id="IPR052162">
    <property type="entry name" value="Sensor_kinase/Photoreceptor"/>
</dbReference>